<name>A0AAD9IIE5_PROWI</name>
<protein>
    <recommendedName>
        <fullName evidence="5">Aminotransferase class I/classII large domain-containing protein</fullName>
    </recommendedName>
</protein>
<dbReference type="Pfam" id="PF00155">
    <property type="entry name" value="Aminotran_1_2"/>
    <property type="match status" value="1"/>
</dbReference>
<comment type="cofactor">
    <cofactor evidence="1">
        <name>pyridoxal 5'-phosphate</name>
        <dbReference type="ChEBI" id="CHEBI:597326"/>
    </cofactor>
</comment>
<evidence type="ECO:0000313" key="7">
    <source>
        <dbReference type="Proteomes" id="UP001255856"/>
    </source>
</evidence>
<evidence type="ECO:0000256" key="3">
    <source>
        <dbReference type="ARBA" id="ARBA00022679"/>
    </source>
</evidence>
<dbReference type="InterPro" id="IPR015424">
    <property type="entry name" value="PyrdxlP-dep_Trfase"/>
</dbReference>
<dbReference type="AlphaFoldDB" id="A0AAD9IIE5"/>
<gene>
    <name evidence="6" type="ORF">QBZ16_004799</name>
</gene>
<keyword evidence="7" id="KW-1185">Reference proteome</keyword>
<dbReference type="GO" id="GO:0030170">
    <property type="term" value="F:pyridoxal phosphate binding"/>
    <property type="evidence" value="ECO:0007669"/>
    <property type="project" value="InterPro"/>
</dbReference>
<dbReference type="GO" id="GO:1901605">
    <property type="term" value="P:alpha-amino acid metabolic process"/>
    <property type="evidence" value="ECO:0007669"/>
    <property type="project" value="TreeGrafter"/>
</dbReference>
<dbReference type="GO" id="GO:0008483">
    <property type="term" value="F:transaminase activity"/>
    <property type="evidence" value="ECO:0007669"/>
    <property type="project" value="UniProtKB-KW"/>
</dbReference>
<proteinExistence type="predicted"/>
<comment type="caution">
    <text evidence="6">The sequence shown here is derived from an EMBL/GenBank/DDBJ whole genome shotgun (WGS) entry which is preliminary data.</text>
</comment>
<evidence type="ECO:0000313" key="6">
    <source>
        <dbReference type="EMBL" id="KAK2077165.1"/>
    </source>
</evidence>
<evidence type="ECO:0000256" key="1">
    <source>
        <dbReference type="ARBA" id="ARBA00001933"/>
    </source>
</evidence>
<reference evidence="6" key="1">
    <citation type="submission" date="2021-01" db="EMBL/GenBank/DDBJ databases">
        <authorList>
            <person name="Eckstrom K.M.E."/>
        </authorList>
    </citation>
    <scope>NUCLEOTIDE SEQUENCE</scope>
    <source>
        <strain evidence="6">UVCC 0001</strain>
    </source>
</reference>
<keyword evidence="3" id="KW-0808">Transferase</keyword>
<dbReference type="InterPro" id="IPR015421">
    <property type="entry name" value="PyrdxlP-dep_Trfase_major"/>
</dbReference>
<organism evidence="6 7">
    <name type="scientific">Prototheca wickerhamii</name>
    <dbReference type="NCBI Taxonomy" id="3111"/>
    <lineage>
        <taxon>Eukaryota</taxon>
        <taxon>Viridiplantae</taxon>
        <taxon>Chlorophyta</taxon>
        <taxon>core chlorophytes</taxon>
        <taxon>Trebouxiophyceae</taxon>
        <taxon>Chlorellales</taxon>
        <taxon>Chlorellaceae</taxon>
        <taxon>Prototheca</taxon>
    </lineage>
</organism>
<dbReference type="SUPFAM" id="SSF53383">
    <property type="entry name" value="PLP-dependent transferases"/>
    <property type="match status" value="1"/>
</dbReference>
<evidence type="ECO:0000259" key="5">
    <source>
        <dbReference type="Pfam" id="PF00155"/>
    </source>
</evidence>
<dbReference type="Proteomes" id="UP001255856">
    <property type="component" value="Unassembled WGS sequence"/>
</dbReference>
<dbReference type="CDD" id="cd00609">
    <property type="entry name" value="AAT_like"/>
    <property type="match status" value="1"/>
</dbReference>
<sequence length="462" mass="49703">MPPHDYTPAVEELSLEDSSNVANLSKAPAPLPASCRPRYESYFSERGRHIRPGGIRSLVTEFIHIKGMCSLAGGLPPADLFPISKMTLELVNGDTLEVDNVQMAQQYNLTMDGCPELRAWATALTRRQQRPACETETVLTSGSNSALDLLAFILLERGDCIAVDEFHFPVLVEGHALPEGVEVVSVGMDGQGVDPASLEAVLADRARRGLALPKMLYTIPVAQNPTGAVASAERLAEVYRVCAKYGLLILEDDPYYFLQYPSGAEAVPGTDLPPGYLSVDRDGRVIRIDSLSKILAPGLRLGWVTCAPAIARKVALTAANTSTGVSGISAAVARTLVRNWGEDGFDAHARGTQAHYAAKAAACDAAARRHLADVATWDAPKAGMFMWLRLSGMDTLDSAALVEAMREEQVIAVPASAVSIKEDRPFLRVSFSYGNSEQIDEGVRRLGAAIRRCMAAQKVQAQ</sequence>
<evidence type="ECO:0000256" key="4">
    <source>
        <dbReference type="ARBA" id="ARBA00022898"/>
    </source>
</evidence>
<evidence type="ECO:0000256" key="2">
    <source>
        <dbReference type="ARBA" id="ARBA00022576"/>
    </source>
</evidence>
<keyword evidence="2" id="KW-0032">Aminotransferase</keyword>
<dbReference type="InterPro" id="IPR050859">
    <property type="entry name" value="Class-I_PLP-dep_aminotransf"/>
</dbReference>
<dbReference type="PANTHER" id="PTHR42790">
    <property type="entry name" value="AMINOTRANSFERASE"/>
    <property type="match status" value="1"/>
</dbReference>
<keyword evidence="4" id="KW-0663">Pyridoxal phosphate</keyword>
<accession>A0AAD9IIE5</accession>
<dbReference type="PANTHER" id="PTHR42790:SF19">
    <property type="entry name" value="KYNURENINE_ALPHA-AMINOADIPATE AMINOTRANSFERASE, MITOCHONDRIAL"/>
    <property type="match status" value="1"/>
</dbReference>
<dbReference type="InterPro" id="IPR004839">
    <property type="entry name" value="Aminotransferase_I/II_large"/>
</dbReference>
<feature type="domain" description="Aminotransferase class I/classII large" evidence="5">
    <location>
        <begin position="109"/>
        <end position="446"/>
    </location>
</feature>
<dbReference type="Gene3D" id="3.40.640.10">
    <property type="entry name" value="Type I PLP-dependent aspartate aminotransferase-like (Major domain)"/>
    <property type="match status" value="1"/>
</dbReference>
<dbReference type="EMBL" id="JASFZW010000007">
    <property type="protein sequence ID" value="KAK2077165.1"/>
    <property type="molecule type" value="Genomic_DNA"/>
</dbReference>